<proteinExistence type="predicted"/>
<protein>
    <submittedName>
        <fullName evidence="1">Uncharacterized protein</fullName>
    </submittedName>
</protein>
<dbReference type="AlphaFoldDB" id="A0A2P6RVV8"/>
<keyword evidence="2" id="KW-1185">Reference proteome</keyword>
<dbReference type="Gramene" id="PRQ50558">
    <property type="protein sequence ID" value="PRQ50558"/>
    <property type="gene ID" value="RchiOBHm_Chr2g0134561"/>
</dbReference>
<reference evidence="1 2" key="1">
    <citation type="journal article" date="2018" name="Nat. Genet.">
        <title>The Rosa genome provides new insights in the design of modern roses.</title>
        <authorList>
            <person name="Bendahmane M."/>
        </authorList>
    </citation>
    <scope>NUCLEOTIDE SEQUENCE [LARGE SCALE GENOMIC DNA]</scope>
    <source>
        <strain evidence="2">cv. Old Blush</strain>
    </source>
</reference>
<evidence type="ECO:0000313" key="2">
    <source>
        <dbReference type="Proteomes" id="UP000238479"/>
    </source>
</evidence>
<dbReference type="Proteomes" id="UP000238479">
    <property type="component" value="Chromosome 2"/>
</dbReference>
<comment type="caution">
    <text evidence="1">The sequence shown here is derived from an EMBL/GenBank/DDBJ whole genome shotgun (WGS) entry which is preliminary data.</text>
</comment>
<accession>A0A2P6RVV8</accession>
<evidence type="ECO:0000313" key="1">
    <source>
        <dbReference type="EMBL" id="PRQ50558.1"/>
    </source>
</evidence>
<name>A0A2P6RVV8_ROSCH</name>
<sequence length="60" mass="6974">MRPVDLFKGLISVYPPEVRGRHHVSPSSFNLISNTLVLSKFISRVQFLLFRPIWTVKSDF</sequence>
<gene>
    <name evidence="1" type="ORF">RchiOBHm_Chr2g0134561</name>
</gene>
<dbReference type="EMBL" id="PDCK01000040">
    <property type="protein sequence ID" value="PRQ50558.1"/>
    <property type="molecule type" value="Genomic_DNA"/>
</dbReference>
<organism evidence="1 2">
    <name type="scientific">Rosa chinensis</name>
    <name type="common">China rose</name>
    <dbReference type="NCBI Taxonomy" id="74649"/>
    <lineage>
        <taxon>Eukaryota</taxon>
        <taxon>Viridiplantae</taxon>
        <taxon>Streptophyta</taxon>
        <taxon>Embryophyta</taxon>
        <taxon>Tracheophyta</taxon>
        <taxon>Spermatophyta</taxon>
        <taxon>Magnoliopsida</taxon>
        <taxon>eudicotyledons</taxon>
        <taxon>Gunneridae</taxon>
        <taxon>Pentapetalae</taxon>
        <taxon>rosids</taxon>
        <taxon>fabids</taxon>
        <taxon>Rosales</taxon>
        <taxon>Rosaceae</taxon>
        <taxon>Rosoideae</taxon>
        <taxon>Rosoideae incertae sedis</taxon>
        <taxon>Rosa</taxon>
    </lineage>
</organism>